<evidence type="ECO:0000313" key="3">
    <source>
        <dbReference type="EMBL" id="QBJ91541.1"/>
    </source>
</evidence>
<dbReference type="Proteomes" id="UP000292547">
    <property type="component" value="Chromosome"/>
</dbReference>
<dbReference type="InterPro" id="IPR023393">
    <property type="entry name" value="START-like_dom_sf"/>
</dbReference>
<dbReference type="PANTHER" id="PTHR38588">
    <property type="entry name" value="BLL0334 PROTEIN"/>
    <property type="match status" value="1"/>
</dbReference>
<dbReference type="InterPro" id="IPR019587">
    <property type="entry name" value="Polyketide_cyclase/dehydratase"/>
</dbReference>
<keyword evidence="2" id="KW-0472">Membrane</keyword>
<accession>A0A4P6TYB6</accession>
<dbReference type="InterPro" id="IPR010419">
    <property type="entry name" value="CO_DH_gsu"/>
</dbReference>
<keyword evidence="2" id="KW-0812">Transmembrane</keyword>
<evidence type="ECO:0000313" key="4">
    <source>
        <dbReference type="Proteomes" id="UP000292547"/>
    </source>
</evidence>
<dbReference type="OrthoDB" id="4350688at2"/>
<proteinExistence type="predicted"/>
<sequence>MELQVFVPVPADRLRDALADAVRVARAVPGLQQDAGAAPVAGRLKLRVGGHSVTYRGTLSVSARADGTYAVRGDGTEARGAGVVVLSLTLALLPTEDGTTVTVTGTAKADGRLSELPEDAVTTAANRLLTRTLETLAGGTGPARAVSENSTSEEAAGPGRQEQGDPAEPGQRTEGQAAAEPEQAEPDPRAENPSVFDTEVPPPSLDPETDAVIPDTVPDGLEVRAEPPAEAAHARRTMIGRSAEEVDHAPPRGRYAPVPAPQTVTASPVLRWAAPAAAVAFASAIVVARALRKRH</sequence>
<dbReference type="Gene3D" id="3.30.530.20">
    <property type="match status" value="1"/>
</dbReference>
<dbReference type="RefSeq" id="WP_031178927.1">
    <property type="nucleotide sequence ID" value="NZ_CP032229.1"/>
</dbReference>
<feature type="transmembrane region" description="Helical" evidence="2">
    <location>
        <begin position="272"/>
        <end position="291"/>
    </location>
</feature>
<dbReference type="GeneID" id="300100313"/>
<dbReference type="Pfam" id="PF10604">
    <property type="entry name" value="Polyketide_cyc2"/>
    <property type="match status" value="1"/>
</dbReference>
<evidence type="ECO:0000256" key="2">
    <source>
        <dbReference type="SAM" id="Phobius"/>
    </source>
</evidence>
<dbReference type="KEGG" id="sseo:D0Z67_15435"/>
<protein>
    <submittedName>
        <fullName evidence="3">Carbon monoxide dehydrogenase</fullName>
    </submittedName>
</protein>
<dbReference type="STRING" id="73044.GCA_000725795_00032"/>
<reference evidence="3 4" key="1">
    <citation type="submission" date="2018-08" db="EMBL/GenBank/DDBJ databases">
        <title>The complete genome sequence of Streptomyces seoulensis, a pioneer strain for nickel superoxide dismutase discovery.</title>
        <authorList>
            <person name="Shin J."/>
            <person name="Lee J.-S."/>
            <person name="Lee E.-J."/>
            <person name="Youn H.-D."/>
        </authorList>
    </citation>
    <scope>NUCLEOTIDE SEQUENCE [LARGE SCALE GENOMIC DNA]</scope>
    <source>
        <strain evidence="3 4">KCTC 9819</strain>
    </source>
</reference>
<organism evidence="3 4">
    <name type="scientific">Streptomyces seoulensis</name>
    <dbReference type="NCBI Taxonomy" id="73044"/>
    <lineage>
        <taxon>Bacteria</taxon>
        <taxon>Bacillati</taxon>
        <taxon>Actinomycetota</taxon>
        <taxon>Actinomycetes</taxon>
        <taxon>Kitasatosporales</taxon>
        <taxon>Streptomycetaceae</taxon>
        <taxon>Streptomyces</taxon>
    </lineage>
</organism>
<feature type="region of interest" description="Disordered" evidence="1">
    <location>
        <begin position="134"/>
        <end position="215"/>
    </location>
</feature>
<dbReference type="EMBL" id="CP032229">
    <property type="protein sequence ID" value="QBJ91541.1"/>
    <property type="molecule type" value="Genomic_DNA"/>
</dbReference>
<evidence type="ECO:0000256" key="1">
    <source>
        <dbReference type="SAM" id="MobiDB-lite"/>
    </source>
</evidence>
<keyword evidence="4" id="KW-1185">Reference proteome</keyword>
<dbReference type="AlphaFoldDB" id="A0A4P6TYB6"/>
<gene>
    <name evidence="3" type="ORF">D0Z67_15435</name>
</gene>
<name>A0A4P6TYB6_STRSO</name>
<dbReference type="SUPFAM" id="SSF55961">
    <property type="entry name" value="Bet v1-like"/>
    <property type="match status" value="1"/>
</dbReference>
<dbReference type="PANTHER" id="PTHR38588:SF1">
    <property type="entry name" value="BLL0334 PROTEIN"/>
    <property type="match status" value="1"/>
</dbReference>
<keyword evidence="2" id="KW-1133">Transmembrane helix</keyword>